<dbReference type="InterPro" id="IPR019933">
    <property type="entry name" value="DivIVA_domain"/>
</dbReference>
<dbReference type="NCBIfam" id="TIGR03544">
    <property type="entry name" value="DivI1A_domain"/>
    <property type="match status" value="2"/>
</dbReference>
<protein>
    <submittedName>
        <fullName evidence="1">MFS transporter permease</fullName>
    </submittedName>
</protein>
<dbReference type="InterPro" id="IPR019932">
    <property type="entry name" value="CHP03543"/>
</dbReference>
<dbReference type="Proteomes" id="UP000058305">
    <property type="component" value="Chromosome"/>
</dbReference>
<evidence type="ECO:0000313" key="2">
    <source>
        <dbReference type="Proteomes" id="UP000058305"/>
    </source>
</evidence>
<dbReference type="RefSeq" id="WP_067232143.1">
    <property type="nucleotide sequence ID" value="NZ_CP014145.1"/>
</dbReference>
<accession>A0A0Y0NZM9</accession>
<dbReference type="NCBIfam" id="TIGR03543">
    <property type="entry name" value="divI1A_rptt_fam"/>
    <property type="match status" value="1"/>
</dbReference>
<organism evidence="1 2">
    <name type="scientific">Microterricola viridarii</name>
    <dbReference type="NCBI Taxonomy" id="412690"/>
    <lineage>
        <taxon>Bacteria</taxon>
        <taxon>Bacillati</taxon>
        <taxon>Actinomycetota</taxon>
        <taxon>Actinomycetes</taxon>
        <taxon>Micrococcales</taxon>
        <taxon>Microbacteriaceae</taxon>
        <taxon>Microterricola</taxon>
    </lineage>
</organism>
<keyword evidence="2" id="KW-1185">Reference proteome</keyword>
<evidence type="ECO:0000313" key="1">
    <source>
        <dbReference type="EMBL" id="AMB60344.1"/>
    </source>
</evidence>
<reference evidence="2" key="2">
    <citation type="submission" date="2016-01" db="EMBL/GenBank/DDBJ databases">
        <title>First complete genome sequence of a species in the genus Microterricola, an extremophilic cold active enzyme producing strain ERGS5:02 isolated from Sikkim Himalaya.</title>
        <authorList>
            <person name="Kumar R."/>
            <person name="Singh D."/>
            <person name="Swarnkar M.K."/>
        </authorList>
    </citation>
    <scope>NUCLEOTIDE SEQUENCE [LARGE SCALE GENOMIC DNA]</scope>
    <source>
        <strain evidence="2">ERGS5:02</strain>
    </source>
</reference>
<gene>
    <name evidence="1" type="ORF">AWU67_04290</name>
</gene>
<dbReference type="AlphaFoldDB" id="A0A0Y0NZM9"/>
<proteinExistence type="predicted"/>
<dbReference type="EMBL" id="CP014145">
    <property type="protein sequence ID" value="AMB60344.1"/>
    <property type="molecule type" value="Genomic_DNA"/>
</dbReference>
<name>A0A0Y0NZM9_9MICO</name>
<reference evidence="1 2" key="1">
    <citation type="journal article" date="2016" name="J. Biotechnol.">
        <title>First complete genome sequence of a species in the genus Microterricola, an extremophilic cold active enzyme producing bacterial strain ERGS5:02 isolated from Sikkim Himalaya.</title>
        <authorList>
            <person name="Himanshu"/>
            <person name="Swarnkar M.K."/>
            <person name="Singh D."/>
            <person name="Kumar R."/>
        </authorList>
    </citation>
    <scope>NUCLEOTIDE SEQUENCE [LARGE SCALE GENOMIC DNA]</scope>
    <source>
        <strain evidence="1 2">ERGS5:02</strain>
    </source>
</reference>
<dbReference type="KEGG" id="mvd:AWU67_04290"/>
<sequence>MSTTFPRARRPKLGYKIEQVEEFLQVARAVYDGTAPAGTTLSADGIRRTAFAMAKNGYSTAHVDAALERLEDAFAAREREQAAQAMGDAAWFQEARSSAQEILNRIARPAKHRFQRVSFLTVGYNVDDVDRFTTRLASYFEKGTPVTVDDVRTVVFRPQRGGYREVQVDVVLDAVVDVMLAVR</sequence>